<dbReference type="OrthoDB" id="5135333at2759"/>
<dbReference type="RefSeq" id="XP_007803180.1">
    <property type="nucleotide sequence ID" value="XM_007804989.1"/>
</dbReference>
<dbReference type="OMA" id="HICEHTH"/>
<dbReference type="AlphaFoldDB" id="U1HQ38"/>
<dbReference type="eggNOG" id="ENOG502RYWV">
    <property type="taxonomic scope" value="Eukaryota"/>
</dbReference>
<dbReference type="EMBL" id="KE721233">
    <property type="protein sequence ID" value="ERF71164.1"/>
    <property type="molecule type" value="Genomic_DNA"/>
</dbReference>
<protein>
    <recommendedName>
        <fullName evidence="1">Heterokaryon incompatibility domain-containing protein</fullName>
    </recommendedName>
</protein>
<keyword evidence="3" id="KW-1185">Reference proteome</keyword>
<evidence type="ECO:0000313" key="3">
    <source>
        <dbReference type="Proteomes" id="UP000019373"/>
    </source>
</evidence>
<dbReference type="GeneID" id="19240940"/>
<proteinExistence type="predicted"/>
<accession>U1HQ38</accession>
<feature type="domain" description="Heterokaryon incompatibility" evidence="1">
    <location>
        <begin position="262"/>
        <end position="409"/>
    </location>
</feature>
<dbReference type="HOGENOM" id="CLU_003953_5_0_1"/>
<dbReference type="PANTHER" id="PTHR33112">
    <property type="entry name" value="DOMAIN PROTEIN, PUTATIVE-RELATED"/>
    <property type="match status" value="1"/>
</dbReference>
<dbReference type="InterPro" id="IPR010730">
    <property type="entry name" value="HET"/>
</dbReference>
<name>U1HQ38_ENDPU</name>
<dbReference type="Pfam" id="PF06985">
    <property type="entry name" value="HET"/>
    <property type="match status" value="1"/>
</dbReference>
<organism evidence="2 3">
    <name type="scientific">Endocarpon pusillum (strain Z07020 / HMAS-L-300199)</name>
    <name type="common">Lichen-forming fungus</name>
    <dbReference type="NCBI Taxonomy" id="1263415"/>
    <lineage>
        <taxon>Eukaryota</taxon>
        <taxon>Fungi</taxon>
        <taxon>Dikarya</taxon>
        <taxon>Ascomycota</taxon>
        <taxon>Pezizomycotina</taxon>
        <taxon>Eurotiomycetes</taxon>
        <taxon>Chaetothyriomycetidae</taxon>
        <taxon>Verrucariales</taxon>
        <taxon>Verrucariaceae</taxon>
        <taxon>Endocarpon</taxon>
    </lineage>
</organism>
<evidence type="ECO:0000313" key="2">
    <source>
        <dbReference type="EMBL" id="ERF71164.1"/>
    </source>
</evidence>
<gene>
    <name evidence="2" type="ORF">EPUS_05993</name>
</gene>
<dbReference type="PANTHER" id="PTHR33112:SF12">
    <property type="entry name" value="HETEROKARYON INCOMPATIBILITY DOMAIN-CONTAINING PROTEIN"/>
    <property type="match status" value="1"/>
</dbReference>
<reference evidence="3" key="1">
    <citation type="journal article" date="2014" name="BMC Genomics">
        <title>Genome characteristics reveal the impact of lichenization on lichen-forming fungus Endocarpon pusillum Hedwig (Verrucariales, Ascomycota).</title>
        <authorList>
            <person name="Wang Y.-Y."/>
            <person name="Liu B."/>
            <person name="Zhang X.-Y."/>
            <person name="Zhou Q.-M."/>
            <person name="Zhang T."/>
            <person name="Li H."/>
            <person name="Yu Y.-F."/>
            <person name="Zhang X.-L."/>
            <person name="Hao X.-Y."/>
            <person name="Wang M."/>
            <person name="Wang L."/>
            <person name="Wei J.-C."/>
        </authorList>
    </citation>
    <scope>NUCLEOTIDE SEQUENCE [LARGE SCALE GENOMIC DNA]</scope>
    <source>
        <strain evidence="3">Z07020 / HMAS-L-300199</strain>
    </source>
</reference>
<dbReference type="Proteomes" id="UP000019373">
    <property type="component" value="Unassembled WGS sequence"/>
</dbReference>
<evidence type="ECO:0000259" key="1">
    <source>
        <dbReference type="Pfam" id="PF06985"/>
    </source>
</evidence>
<sequence>MDKVLSKIQMHRIKSIDVKASKNAEIQQSTDEPTVASDATPETLCDTCKDIRIKDLFLDRPDRHGHRPQQDTPTPPLLMNLGYLDDIVKKPDCVLCRLVIRALEKSWTSLPVRFNKGLFHDFARTEIVLESCEATTSEGPIRSIEIHVVCERRKLNRAEEDCEKKFPPELRLLVDDAPVLGLQEHGHGRLISSVCDISLMATWYRKCKTNHSENCEDFRIVNEHAFENPETDEVPQRRLPPDTRLIDVQKMQLVPGEDACEFVALSYVWGDFKNDKFETKTRNLKKRQKENGLGKVRCPRTVADAIRLVRELNIRFLWVDALCIVQDGVDKGNQIQTMDRIYGLASLVLVAAGGIDANAGLIGFRDSPRTGNDQHVQVVQGLRIVVSSPPLDHILEKSIWNTRGWTFQEWHLARRALLFTDQQVYYVCSSTSFSEDIALETVSAHSYIGLILEQCTASTLRHYLPSRYSPLTVNSGWADYQKIVESYSPRELKNRSDILLAISGLLNNLHRASRNRFICGMSIGLFHEALFWVPTADRDGLRRFSDVNPVLFYPTWSWAAWNGPVKYHIFPASDEPLIEKWTVICLDDKLGNPQVSVLGTPLSEPQDDRWVEGSTSLAGRLTADEEAEKRRKGTGNMVANCLQRCFLTFQASIATLQIAPVLDDLNCRADGLLDMPGRRIGIALLNKQATALQRIGMSTGFPKVQCIAISVSRSTISYMNQPGFTMLRKDTEWVNIMLVTQMKECYYRFGVGQVSKYGWENWAEPEIRDIVLV</sequence>